<dbReference type="Proteomes" id="UP000663722">
    <property type="component" value="Chromosome"/>
</dbReference>
<reference evidence="1" key="1">
    <citation type="journal article" date="2021" name="Microb. Physiol.">
        <title>Proteogenomic Insights into the Physiology of Marine, Sulfate-Reducing, Filamentous Desulfonema limicola and Desulfonema magnum.</title>
        <authorList>
            <person name="Schnaars V."/>
            <person name="Wohlbrand L."/>
            <person name="Scheve S."/>
            <person name="Hinrichs C."/>
            <person name="Reinhardt R."/>
            <person name="Rabus R."/>
        </authorList>
    </citation>
    <scope>NUCLEOTIDE SEQUENCE</scope>
    <source>
        <strain evidence="1">4be13</strain>
    </source>
</reference>
<evidence type="ECO:0000313" key="2">
    <source>
        <dbReference type="Proteomes" id="UP000663722"/>
    </source>
</evidence>
<gene>
    <name evidence="1" type="ORF">dnm_046310</name>
</gene>
<name>A0A975BP46_9BACT</name>
<evidence type="ECO:0000313" key="1">
    <source>
        <dbReference type="EMBL" id="QTA88584.1"/>
    </source>
</evidence>
<dbReference type="KEGG" id="dmm:dnm_046310"/>
<sequence>MISARGGNPAFFRNDSLTLKEKPGFLRGSQKKMYKKLLIGYLYLKIYVRSLRELGINNIPDTKT</sequence>
<organism evidence="1 2">
    <name type="scientific">Desulfonema magnum</name>
    <dbReference type="NCBI Taxonomy" id="45655"/>
    <lineage>
        <taxon>Bacteria</taxon>
        <taxon>Pseudomonadati</taxon>
        <taxon>Thermodesulfobacteriota</taxon>
        <taxon>Desulfobacteria</taxon>
        <taxon>Desulfobacterales</taxon>
        <taxon>Desulfococcaceae</taxon>
        <taxon>Desulfonema</taxon>
    </lineage>
</organism>
<protein>
    <submittedName>
        <fullName evidence="1">Uncharacterized protein</fullName>
    </submittedName>
</protein>
<dbReference type="EMBL" id="CP061800">
    <property type="protein sequence ID" value="QTA88584.1"/>
    <property type="molecule type" value="Genomic_DNA"/>
</dbReference>
<keyword evidence="2" id="KW-1185">Reference proteome</keyword>
<accession>A0A975BP46</accession>
<dbReference type="AlphaFoldDB" id="A0A975BP46"/>
<proteinExistence type="predicted"/>